<keyword evidence="3" id="KW-1185">Reference proteome</keyword>
<accession>A0AAD8X623</accession>
<gene>
    <name evidence="2" type="ORF">QYE76_015055</name>
</gene>
<feature type="compositionally biased region" description="Polar residues" evidence="1">
    <location>
        <begin position="70"/>
        <end position="82"/>
    </location>
</feature>
<protein>
    <submittedName>
        <fullName evidence="2">Uncharacterized protein</fullName>
    </submittedName>
</protein>
<proteinExistence type="predicted"/>
<dbReference type="AlphaFoldDB" id="A0AAD8X623"/>
<dbReference type="EMBL" id="JAUUTY010000001">
    <property type="protein sequence ID" value="KAK1698358.1"/>
    <property type="molecule type" value="Genomic_DNA"/>
</dbReference>
<feature type="region of interest" description="Disordered" evidence="1">
    <location>
        <begin position="1"/>
        <end position="30"/>
    </location>
</feature>
<evidence type="ECO:0000256" key="1">
    <source>
        <dbReference type="SAM" id="MobiDB-lite"/>
    </source>
</evidence>
<evidence type="ECO:0000313" key="3">
    <source>
        <dbReference type="Proteomes" id="UP001231189"/>
    </source>
</evidence>
<evidence type="ECO:0000313" key="2">
    <source>
        <dbReference type="EMBL" id="KAK1698358.1"/>
    </source>
</evidence>
<reference evidence="2" key="1">
    <citation type="submission" date="2023-07" db="EMBL/GenBank/DDBJ databases">
        <title>A chromosome-level genome assembly of Lolium multiflorum.</title>
        <authorList>
            <person name="Chen Y."/>
            <person name="Copetti D."/>
            <person name="Kolliker R."/>
            <person name="Studer B."/>
        </authorList>
    </citation>
    <scope>NUCLEOTIDE SEQUENCE</scope>
    <source>
        <strain evidence="2">02402/16</strain>
        <tissue evidence="2">Leaf</tissue>
    </source>
</reference>
<name>A0AAD8X623_LOLMU</name>
<dbReference type="Proteomes" id="UP001231189">
    <property type="component" value="Unassembled WGS sequence"/>
</dbReference>
<feature type="region of interest" description="Disordered" evidence="1">
    <location>
        <begin position="70"/>
        <end position="99"/>
    </location>
</feature>
<sequence>MVSSPSTLLRPPAYIKPRSKPCTIDETTESSVAAAIATPRSGTESRSGTLPGGKCPQGFSIDCHLHRSSSPLAPMRTSSSPSRLGAVPELDTSGAGGSESFFQDANRHFTIRQVLVDIHRSVIDVLEHLRLLRHF</sequence>
<organism evidence="2 3">
    <name type="scientific">Lolium multiflorum</name>
    <name type="common">Italian ryegrass</name>
    <name type="synonym">Lolium perenne subsp. multiflorum</name>
    <dbReference type="NCBI Taxonomy" id="4521"/>
    <lineage>
        <taxon>Eukaryota</taxon>
        <taxon>Viridiplantae</taxon>
        <taxon>Streptophyta</taxon>
        <taxon>Embryophyta</taxon>
        <taxon>Tracheophyta</taxon>
        <taxon>Spermatophyta</taxon>
        <taxon>Magnoliopsida</taxon>
        <taxon>Liliopsida</taxon>
        <taxon>Poales</taxon>
        <taxon>Poaceae</taxon>
        <taxon>BOP clade</taxon>
        <taxon>Pooideae</taxon>
        <taxon>Poodae</taxon>
        <taxon>Poeae</taxon>
        <taxon>Poeae Chloroplast Group 2 (Poeae type)</taxon>
        <taxon>Loliodinae</taxon>
        <taxon>Loliinae</taxon>
        <taxon>Lolium</taxon>
    </lineage>
</organism>
<comment type="caution">
    <text evidence="2">The sequence shown here is derived from an EMBL/GenBank/DDBJ whole genome shotgun (WGS) entry which is preliminary data.</text>
</comment>